<dbReference type="Proteomes" id="UP000465266">
    <property type="component" value="Unassembled WGS sequence"/>
</dbReference>
<accession>A0ABQ1A6M7</accession>
<name>A0ABQ1A6M7_9EURO</name>
<reference evidence="1 2" key="1">
    <citation type="submission" date="2020-01" db="EMBL/GenBank/DDBJ databases">
        <title>Draft genome sequence of Aspergillus udagawae IFM 53868.</title>
        <authorList>
            <person name="Takahashi H."/>
            <person name="Yaguchi T."/>
        </authorList>
    </citation>
    <scope>NUCLEOTIDE SEQUENCE [LARGE SCALE GENOMIC DNA]</scope>
    <source>
        <strain evidence="1 2">IFM 53868</strain>
    </source>
</reference>
<comment type="caution">
    <text evidence="1">The sequence shown here is derived from an EMBL/GenBank/DDBJ whole genome shotgun (WGS) entry which is preliminary data.</text>
</comment>
<protein>
    <submittedName>
        <fullName evidence="1">Uncharacterized protein</fullName>
    </submittedName>
</protein>
<keyword evidence="2" id="KW-1185">Reference proteome</keyword>
<dbReference type="EMBL" id="BLKG01000009">
    <property type="protein sequence ID" value="GFF74825.1"/>
    <property type="molecule type" value="Genomic_DNA"/>
</dbReference>
<sequence>MDGSMTYYVNDEYVTYPANESRYPKVGSYGGYQEYKHEAGFVSQDYYTGNRYSRDVQFTVRCPDAAVSVRSSKVDRSYR</sequence>
<gene>
    <name evidence="1" type="ORF">IFM53868_01423</name>
</gene>
<evidence type="ECO:0000313" key="1">
    <source>
        <dbReference type="EMBL" id="GFF74825.1"/>
    </source>
</evidence>
<organism evidence="1 2">
    <name type="scientific">Aspergillus udagawae</name>
    <dbReference type="NCBI Taxonomy" id="91492"/>
    <lineage>
        <taxon>Eukaryota</taxon>
        <taxon>Fungi</taxon>
        <taxon>Dikarya</taxon>
        <taxon>Ascomycota</taxon>
        <taxon>Pezizomycotina</taxon>
        <taxon>Eurotiomycetes</taxon>
        <taxon>Eurotiomycetidae</taxon>
        <taxon>Eurotiales</taxon>
        <taxon>Aspergillaceae</taxon>
        <taxon>Aspergillus</taxon>
        <taxon>Aspergillus subgen. Fumigati</taxon>
    </lineage>
</organism>
<evidence type="ECO:0000313" key="2">
    <source>
        <dbReference type="Proteomes" id="UP000465266"/>
    </source>
</evidence>
<proteinExistence type="predicted"/>